<dbReference type="EC" id="3.2.1.17" evidence="2"/>
<feature type="disulfide bond" evidence="11">
    <location>
        <begin position="57"/>
        <end position="85"/>
    </location>
</feature>
<feature type="disulfide bond" evidence="11">
    <location>
        <begin position="22"/>
        <end position="137"/>
    </location>
</feature>
<dbReference type="PROSITE" id="PS51909">
    <property type="entry name" value="LYSOZYME_I"/>
    <property type="match status" value="1"/>
</dbReference>
<dbReference type="Proteomes" id="UP001177023">
    <property type="component" value="Unassembled WGS sequence"/>
</dbReference>
<evidence type="ECO:0000256" key="9">
    <source>
        <dbReference type="ARBA" id="ARBA00031262"/>
    </source>
</evidence>
<dbReference type="InterPro" id="IPR023346">
    <property type="entry name" value="Lysozyme-like_dom_sf"/>
</dbReference>
<evidence type="ECO:0000256" key="1">
    <source>
        <dbReference type="ARBA" id="ARBA00000632"/>
    </source>
</evidence>
<dbReference type="GO" id="GO:0003796">
    <property type="term" value="F:lysozyme activity"/>
    <property type="evidence" value="ECO:0007669"/>
    <property type="project" value="UniProtKB-EC"/>
</dbReference>
<keyword evidence="8" id="KW-0326">Glycosidase</keyword>
<evidence type="ECO:0000313" key="14">
    <source>
        <dbReference type="Proteomes" id="UP001177023"/>
    </source>
</evidence>
<dbReference type="CDD" id="cd16890">
    <property type="entry name" value="lyz_i"/>
    <property type="match status" value="1"/>
</dbReference>
<keyword evidence="12" id="KW-0732">Signal</keyword>
<keyword evidence="6" id="KW-0044">Antibiotic</keyword>
<evidence type="ECO:0000256" key="3">
    <source>
        <dbReference type="ARBA" id="ARBA00022529"/>
    </source>
</evidence>
<evidence type="ECO:0000256" key="7">
    <source>
        <dbReference type="ARBA" id="ARBA00023157"/>
    </source>
</evidence>
<protein>
    <recommendedName>
        <fullName evidence="2">lysozyme</fullName>
        <ecNumber evidence="2">3.2.1.17</ecNumber>
    </recommendedName>
    <alternativeName>
        <fullName evidence="9">1,4-beta-N-acetylmuramidase</fullName>
    </alternativeName>
</protein>
<evidence type="ECO:0000256" key="10">
    <source>
        <dbReference type="PIRSR" id="PIRSR608597-1"/>
    </source>
</evidence>
<feature type="chain" id="PRO_5041349576" description="lysozyme" evidence="12">
    <location>
        <begin position="17"/>
        <end position="138"/>
    </location>
</feature>
<keyword evidence="7 11" id="KW-1015">Disulfide bond</keyword>
<dbReference type="InterPro" id="IPR008597">
    <property type="entry name" value="Invert_lysozyme"/>
</dbReference>
<feature type="active site" description="Proton donor" evidence="10">
    <location>
        <position position="27"/>
    </location>
</feature>
<feature type="signal peptide" evidence="12">
    <location>
        <begin position="1"/>
        <end position="16"/>
    </location>
</feature>
<dbReference type="PANTHER" id="PTHR11195">
    <property type="entry name" value="DESTABILASE-RELATED"/>
    <property type="match status" value="1"/>
</dbReference>
<dbReference type="FunFam" id="1.10.530.10:FF:000023">
    <property type="entry name" value="Invertebrate-type lysozyme"/>
    <property type="match status" value="1"/>
</dbReference>
<evidence type="ECO:0000256" key="6">
    <source>
        <dbReference type="ARBA" id="ARBA00023022"/>
    </source>
</evidence>
<comment type="catalytic activity">
    <reaction evidence="1">
        <text>Hydrolysis of (1-&gt;4)-beta-linkages between N-acetylmuramic acid and N-acetyl-D-glucosamine residues in a peptidoglycan and between N-acetyl-D-glucosamine residues in chitodextrins.</text>
        <dbReference type="EC" id="3.2.1.17"/>
    </reaction>
</comment>
<dbReference type="GO" id="GO:0031640">
    <property type="term" value="P:killing of cells of another organism"/>
    <property type="evidence" value="ECO:0007669"/>
    <property type="project" value="UniProtKB-KW"/>
</dbReference>
<reference evidence="13" key="1">
    <citation type="submission" date="2023-06" db="EMBL/GenBank/DDBJ databases">
        <authorList>
            <person name="Delattre M."/>
        </authorList>
    </citation>
    <scope>NUCLEOTIDE SEQUENCE</scope>
    <source>
        <strain evidence="13">AF72</strain>
    </source>
</reference>
<comment type="caution">
    <text evidence="13">The sequence shown here is derived from an EMBL/GenBank/DDBJ whole genome shotgun (WGS) entry which is preliminary data.</text>
</comment>
<dbReference type="EMBL" id="CATQJA010002710">
    <property type="protein sequence ID" value="CAJ0587483.1"/>
    <property type="molecule type" value="Genomic_DNA"/>
</dbReference>
<feature type="disulfide bond" evidence="11">
    <location>
        <begin position="19"/>
        <end position="105"/>
    </location>
</feature>
<sequence>MLKLLVAVALLAVVAADSCLHCICLHESGCKPLGCHMDVGSLSCGYYQIKLPYYEDCGQPGKKSGESTETAWKRCAAEYSCSTTCVQNYFKRYERDCAGKGFGTCEQMSRIHNGGPSGCSYASTAGYWAAIHKCCGCK</sequence>
<name>A0AA36DH11_9BILA</name>
<evidence type="ECO:0000313" key="13">
    <source>
        <dbReference type="EMBL" id="CAJ0587483.1"/>
    </source>
</evidence>
<evidence type="ECO:0000256" key="8">
    <source>
        <dbReference type="ARBA" id="ARBA00023295"/>
    </source>
</evidence>
<feature type="active site" description="Nucleophile" evidence="10">
    <location>
        <position position="38"/>
    </location>
</feature>
<evidence type="ECO:0000256" key="4">
    <source>
        <dbReference type="ARBA" id="ARBA00022638"/>
    </source>
</evidence>
<feature type="disulfide bond" evidence="11">
    <location>
        <begin position="75"/>
        <end position="81"/>
    </location>
</feature>
<evidence type="ECO:0000256" key="11">
    <source>
        <dbReference type="PIRSR" id="PIRSR608597-3"/>
    </source>
</evidence>
<keyword evidence="14" id="KW-1185">Reference proteome</keyword>
<evidence type="ECO:0000256" key="2">
    <source>
        <dbReference type="ARBA" id="ARBA00012732"/>
    </source>
</evidence>
<feature type="disulfide bond" evidence="11">
    <location>
        <begin position="24"/>
        <end position="30"/>
    </location>
</feature>
<keyword evidence="3" id="KW-0929">Antimicrobial</keyword>
<keyword evidence="4" id="KW-0081">Bacteriolytic enzyme</keyword>
<evidence type="ECO:0000256" key="12">
    <source>
        <dbReference type="SAM" id="SignalP"/>
    </source>
</evidence>
<dbReference type="Pfam" id="PF05497">
    <property type="entry name" value="Destabilase"/>
    <property type="match status" value="1"/>
</dbReference>
<evidence type="ECO:0000256" key="5">
    <source>
        <dbReference type="ARBA" id="ARBA00022801"/>
    </source>
</evidence>
<dbReference type="AlphaFoldDB" id="A0AA36DH11"/>
<dbReference type="Gene3D" id="1.10.530.10">
    <property type="match status" value="1"/>
</dbReference>
<dbReference type="PANTHER" id="PTHR11195:SF13">
    <property type="entry name" value="INVERTEBRATE-TYPE LYSOZYME 2-RELATED"/>
    <property type="match status" value="1"/>
</dbReference>
<dbReference type="GO" id="GO:0050830">
    <property type="term" value="P:defense response to Gram-positive bacterium"/>
    <property type="evidence" value="ECO:0007669"/>
    <property type="project" value="UniProtKB-ARBA"/>
</dbReference>
<feature type="disulfide bond" evidence="11">
    <location>
        <begin position="35"/>
        <end position="44"/>
    </location>
</feature>
<gene>
    <name evidence="13" type="ORF">MSPICULIGERA_LOCUS25449</name>
</gene>
<accession>A0AA36DH11</accession>
<dbReference type="SUPFAM" id="SSF53955">
    <property type="entry name" value="Lysozyme-like"/>
    <property type="match status" value="1"/>
</dbReference>
<feature type="non-terminal residue" evidence="13">
    <location>
        <position position="1"/>
    </location>
</feature>
<keyword evidence="5" id="KW-0378">Hydrolase</keyword>
<organism evidence="13 14">
    <name type="scientific">Mesorhabditis spiculigera</name>
    <dbReference type="NCBI Taxonomy" id="96644"/>
    <lineage>
        <taxon>Eukaryota</taxon>
        <taxon>Metazoa</taxon>
        <taxon>Ecdysozoa</taxon>
        <taxon>Nematoda</taxon>
        <taxon>Chromadorea</taxon>
        <taxon>Rhabditida</taxon>
        <taxon>Rhabditina</taxon>
        <taxon>Rhabditomorpha</taxon>
        <taxon>Rhabditoidea</taxon>
        <taxon>Rhabditidae</taxon>
        <taxon>Mesorhabditinae</taxon>
        <taxon>Mesorhabditis</taxon>
    </lineage>
</organism>
<proteinExistence type="predicted"/>